<dbReference type="InterPro" id="IPR036465">
    <property type="entry name" value="vWFA_dom_sf"/>
</dbReference>
<dbReference type="InterPro" id="IPR002035">
    <property type="entry name" value="VWF_A"/>
</dbReference>
<protein>
    <submittedName>
        <fullName evidence="4">VIT domain-containing protein</fullName>
    </submittedName>
</protein>
<proteinExistence type="predicted"/>
<reference evidence="4 5" key="1">
    <citation type="submission" date="2024-02" db="EMBL/GenBank/DDBJ databases">
        <title>A novel Gemmatimonadota bacterium.</title>
        <authorList>
            <person name="Du Z.-J."/>
            <person name="Ye Y.-Q."/>
        </authorList>
    </citation>
    <scope>NUCLEOTIDE SEQUENCE [LARGE SCALE GENOMIC DNA]</scope>
    <source>
        <strain evidence="4 5">DH-20</strain>
    </source>
</reference>
<dbReference type="PANTHER" id="PTHR45737:SF6">
    <property type="entry name" value="VON WILLEBRAND FACTOR A DOMAIN-CONTAINING PROTEIN 5A"/>
    <property type="match status" value="1"/>
</dbReference>
<sequence length="786" mass="85446">MDSPSAPFVDRTGRPRPTPAAHPRVATGAAARLAALVAAFVLTLVVGRPLAGQGWIDPVRPGMGSVERVESRVQVTVDNGVATVEVDEWFLNSGDRVAEGHYLYPLPADAALSGTSLYQGETELRGEVMDADEARAIYEEIVRRRADPALIEYLGDGLFRARVFPIEPGERRRVTLRYMQILEPAGESLHFRTPGALRPTMPVRPEPGPNDARDTQPRIGANAPVHLTMTVTPASDWLDPFSPSHALDIERLDGELRIDVAEAEGRVSVFLPRSGDLVGLSLLPHRPAGEDGFVLLSLTPPAPGDERPEPRDVVVVVDVSGSMAGRKIEQARTAVRGLLEGLGRDDRFRLVSFSNAVHQLDTEWLPARGASLAEATRWIDELRADGGTNIDGALDAAFGVEPGRDRLPVVVFLTDGLPTVGERDPDRITAEAEGRRGRYRVFAFGVGHDVNTRLLDRLSEATRGTTQYVEPGEDVERALSLLATRISHPVFTDLRIVESPVAISEWYPVHIPDLFAGETLTLLARYRGEGEGRVVIEGRRGGQLRTVAAEAVFPRVQRANAALPRLWAARKVGHLTRQLWTEGETPDLVEEIRTTALRYGLPSPFTSILVQEPEAVVTDGVQPAVMPMTFGAGPANRARTPGLPAGTVGAAAGARRSTGARAVQVAEESRRFRDAARMDELDELMERATSKTSDQRVVAGRVLRLQDGVWTEVGLDPDAPTLRVKRFGEAWFELMRLLPELESALQLERIALAGVGLTLEVDADGVESLDTDARSEITRAFRATGG</sequence>
<evidence type="ECO:0000259" key="3">
    <source>
        <dbReference type="PROSITE" id="PS51468"/>
    </source>
</evidence>
<dbReference type="Pfam" id="PF13768">
    <property type="entry name" value="VWA_3"/>
    <property type="match status" value="1"/>
</dbReference>
<feature type="region of interest" description="Disordered" evidence="1">
    <location>
        <begin position="1"/>
        <end position="22"/>
    </location>
</feature>
<dbReference type="PROSITE" id="PS51468">
    <property type="entry name" value="VIT"/>
    <property type="match status" value="1"/>
</dbReference>
<organism evidence="4 5">
    <name type="scientific">Gaopeijia maritima</name>
    <dbReference type="NCBI Taxonomy" id="3119007"/>
    <lineage>
        <taxon>Bacteria</taxon>
        <taxon>Pseudomonadati</taxon>
        <taxon>Gemmatimonadota</taxon>
        <taxon>Longimicrobiia</taxon>
        <taxon>Gaopeijiales</taxon>
        <taxon>Gaopeijiaceae</taxon>
        <taxon>Gaopeijia</taxon>
    </lineage>
</organism>
<dbReference type="InterPro" id="IPR013694">
    <property type="entry name" value="VIT"/>
</dbReference>
<dbReference type="Pfam" id="PF08487">
    <property type="entry name" value="VIT"/>
    <property type="match status" value="1"/>
</dbReference>
<evidence type="ECO:0000313" key="5">
    <source>
        <dbReference type="Proteomes" id="UP001484239"/>
    </source>
</evidence>
<accession>A0ABU9ECM1</accession>
<dbReference type="Gene3D" id="3.40.50.410">
    <property type="entry name" value="von Willebrand factor, type A domain"/>
    <property type="match status" value="1"/>
</dbReference>
<evidence type="ECO:0000256" key="1">
    <source>
        <dbReference type="SAM" id="MobiDB-lite"/>
    </source>
</evidence>
<feature type="domain" description="VWFA" evidence="2">
    <location>
        <begin position="312"/>
        <end position="486"/>
    </location>
</feature>
<feature type="region of interest" description="Disordered" evidence="1">
    <location>
        <begin position="191"/>
        <end position="218"/>
    </location>
</feature>
<feature type="domain" description="VIT" evidence="3">
    <location>
        <begin position="52"/>
        <end position="180"/>
    </location>
</feature>
<evidence type="ECO:0000313" key="4">
    <source>
        <dbReference type="EMBL" id="MEK9502482.1"/>
    </source>
</evidence>
<dbReference type="SMART" id="SM00327">
    <property type="entry name" value="VWA"/>
    <property type="match status" value="1"/>
</dbReference>
<dbReference type="PROSITE" id="PS50234">
    <property type="entry name" value="VWFA"/>
    <property type="match status" value="1"/>
</dbReference>
<name>A0ABU9ECM1_9BACT</name>
<dbReference type="PANTHER" id="PTHR45737">
    <property type="entry name" value="VON WILLEBRAND FACTOR A DOMAIN-CONTAINING PROTEIN 5A"/>
    <property type="match status" value="1"/>
</dbReference>
<comment type="caution">
    <text evidence="4">The sequence shown here is derived from an EMBL/GenBank/DDBJ whole genome shotgun (WGS) entry which is preliminary data.</text>
</comment>
<evidence type="ECO:0000259" key="2">
    <source>
        <dbReference type="PROSITE" id="PS50234"/>
    </source>
</evidence>
<dbReference type="RefSeq" id="WP_405283876.1">
    <property type="nucleotide sequence ID" value="NZ_CP144380.1"/>
</dbReference>
<dbReference type="SUPFAM" id="SSF53300">
    <property type="entry name" value="vWA-like"/>
    <property type="match status" value="1"/>
</dbReference>
<dbReference type="EMBL" id="JBBHLI010000011">
    <property type="protein sequence ID" value="MEK9502482.1"/>
    <property type="molecule type" value="Genomic_DNA"/>
</dbReference>
<dbReference type="Proteomes" id="UP001484239">
    <property type="component" value="Unassembled WGS sequence"/>
</dbReference>
<gene>
    <name evidence="4" type="ORF">WI372_15920</name>
</gene>
<keyword evidence="5" id="KW-1185">Reference proteome</keyword>